<accession>A0A0S4IXE9</accession>
<reference evidence="2" key="1">
    <citation type="submission" date="2015-09" db="EMBL/GenBank/DDBJ databases">
        <authorList>
            <consortium name="Pathogen Informatics"/>
        </authorList>
    </citation>
    <scope>NUCLEOTIDE SEQUENCE [LARGE SCALE GENOMIC DNA]</scope>
    <source>
        <strain evidence="2">Lake Konstanz</strain>
    </source>
</reference>
<protein>
    <submittedName>
        <fullName evidence="1">Uncharacterized protein</fullName>
    </submittedName>
</protein>
<name>A0A0S4IXE9_BODSA</name>
<dbReference type="EMBL" id="CYKH01000788">
    <property type="protein sequence ID" value="CUG39707.1"/>
    <property type="molecule type" value="Genomic_DNA"/>
</dbReference>
<dbReference type="AlphaFoldDB" id="A0A0S4IXE9"/>
<keyword evidence="2" id="KW-1185">Reference proteome</keyword>
<organism evidence="1 2">
    <name type="scientific">Bodo saltans</name>
    <name type="common">Flagellated protozoan</name>
    <dbReference type="NCBI Taxonomy" id="75058"/>
    <lineage>
        <taxon>Eukaryota</taxon>
        <taxon>Discoba</taxon>
        <taxon>Euglenozoa</taxon>
        <taxon>Kinetoplastea</taxon>
        <taxon>Metakinetoplastina</taxon>
        <taxon>Eubodonida</taxon>
        <taxon>Bodonidae</taxon>
        <taxon>Bodo</taxon>
    </lineage>
</organism>
<dbReference type="VEuPathDB" id="TriTrypDB:BSAL_78815"/>
<evidence type="ECO:0000313" key="2">
    <source>
        <dbReference type="Proteomes" id="UP000051952"/>
    </source>
</evidence>
<proteinExistence type="predicted"/>
<evidence type="ECO:0000313" key="1">
    <source>
        <dbReference type="EMBL" id="CUG39707.1"/>
    </source>
</evidence>
<gene>
    <name evidence="1" type="ORF">BSAL_78815</name>
</gene>
<sequence length="172" mass="18883">MTAATSTSRVPASSVVERLPEHATYVLCCIVVMARRNALAAHMHRTSAVAAPGLSEQQRQQRAIDSTSSVVFGASGEMRRLDVERCYKRLMAELRLPQCNQGVVTFALELLQLNGLISDTKTFVCSGEWTLAELETALVAKGTELLSDQDPGTSSQATNKFAEVFYRQRVLF</sequence>
<dbReference type="Proteomes" id="UP000051952">
    <property type="component" value="Unassembled WGS sequence"/>
</dbReference>